<organism evidence="1 2">
    <name type="scientific">Cronartium quercuum f. sp. fusiforme G11</name>
    <dbReference type="NCBI Taxonomy" id="708437"/>
    <lineage>
        <taxon>Eukaryota</taxon>
        <taxon>Fungi</taxon>
        <taxon>Dikarya</taxon>
        <taxon>Basidiomycota</taxon>
        <taxon>Pucciniomycotina</taxon>
        <taxon>Pucciniomycetes</taxon>
        <taxon>Pucciniales</taxon>
        <taxon>Coleosporiaceae</taxon>
        <taxon>Cronartium</taxon>
    </lineage>
</organism>
<evidence type="ECO:0000313" key="1">
    <source>
        <dbReference type="EMBL" id="KAG0145586.1"/>
    </source>
</evidence>
<name>A0A9P6NEX8_9BASI</name>
<gene>
    <name evidence="1" type="ORF">CROQUDRAFT_93705</name>
</gene>
<dbReference type="Proteomes" id="UP000886653">
    <property type="component" value="Unassembled WGS sequence"/>
</dbReference>
<accession>A0A9P6NEX8</accession>
<comment type="caution">
    <text evidence="1">The sequence shown here is derived from an EMBL/GenBank/DDBJ whole genome shotgun (WGS) entry which is preliminary data.</text>
</comment>
<evidence type="ECO:0000313" key="2">
    <source>
        <dbReference type="Proteomes" id="UP000886653"/>
    </source>
</evidence>
<proteinExistence type="predicted"/>
<sequence>MAISIVSRNHRRNTRAAFRRKVKAEKLRTNPHNANAILDDPAVFRASAIVLAAVLKGDVIFRKRVKEENPKQTGHSGNNILDTSAIFLLLAEFVLATGRFEHLCSYLLHHDST</sequence>
<reference evidence="1" key="1">
    <citation type="submission" date="2013-11" db="EMBL/GenBank/DDBJ databases">
        <title>Genome sequence of the fusiform rust pathogen reveals effectors for host alternation and coevolution with pine.</title>
        <authorList>
            <consortium name="DOE Joint Genome Institute"/>
            <person name="Smith K."/>
            <person name="Pendleton A."/>
            <person name="Kubisiak T."/>
            <person name="Anderson C."/>
            <person name="Salamov A."/>
            <person name="Aerts A."/>
            <person name="Riley R."/>
            <person name="Clum A."/>
            <person name="Lindquist E."/>
            <person name="Ence D."/>
            <person name="Campbell M."/>
            <person name="Kronenberg Z."/>
            <person name="Feau N."/>
            <person name="Dhillon B."/>
            <person name="Hamelin R."/>
            <person name="Burleigh J."/>
            <person name="Smith J."/>
            <person name="Yandell M."/>
            <person name="Nelson C."/>
            <person name="Grigoriev I."/>
            <person name="Davis J."/>
        </authorList>
    </citation>
    <scope>NUCLEOTIDE SEQUENCE</scope>
    <source>
        <strain evidence="1">G11</strain>
    </source>
</reference>
<protein>
    <submittedName>
        <fullName evidence="1">Uncharacterized protein</fullName>
    </submittedName>
</protein>
<keyword evidence="2" id="KW-1185">Reference proteome</keyword>
<dbReference type="AlphaFoldDB" id="A0A9P6NEX8"/>
<dbReference type="EMBL" id="MU167274">
    <property type="protein sequence ID" value="KAG0145586.1"/>
    <property type="molecule type" value="Genomic_DNA"/>
</dbReference>